<sequence>MGRHVHVTRPPPACVPYSTLACGSGGHQIIIPHSVLLSSDDDGGGLAVVFVGVFKPYLCPRELPDQLHQPARTLISGGGETTTIFQRNQPRRLAQTSPAPSVVSSCAGYKVRLLVGLPSPRQRATFFESSQKAFPFSLVLELLRPSHNSRIAPGPDSKPSSNSPAFLLLRVSPRLLQPYHHHNHQRHIQYPRVTTAHRGSA</sequence>
<reference evidence="1 2" key="1">
    <citation type="journal article" date="2019" name="Nat. Ecol. Evol.">
        <title>Megaphylogeny resolves global patterns of mushroom evolution.</title>
        <authorList>
            <person name="Varga T."/>
            <person name="Krizsan K."/>
            <person name="Foldi C."/>
            <person name="Dima B."/>
            <person name="Sanchez-Garcia M."/>
            <person name="Sanchez-Ramirez S."/>
            <person name="Szollosi G.J."/>
            <person name="Szarkandi J.G."/>
            <person name="Papp V."/>
            <person name="Albert L."/>
            <person name="Andreopoulos W."/>
            <person name="Angelini C."/>
            <person name="Antonin V."/>
            <person name="Barry K.W."/>
            <person name="Bougher N.L."/>
            <person name="Buchanan P."/>
            <person name="Buyck B."/>
            <person name="Bense V."/>
            <person name="Catcheside P."/>
            <person name="Chovatia M."/>
            <person name="Cooper J."/>
            <person name="Damon W."/>
            <person name="Desjardin D."/>
            <person name="Finy P."/>
            <person name="Geml J."/>
            <person name="Haridas S."/>
            <person name="Hughes K."/>
            <person name="Justo A."/>
            <person name="Karasinski D."/>
            <person name="Kautmanova I."/>
            <person name="Kiss B."/>
            <person name="Kocsube S."/>
            <person name="Kotiranta H."/>
            <person name="LaButti K.M."/>
            <person name="Lechner B.E."/>
            <person name="Liimatainen K."/>
            <person name="Lipzen A."/>
            <person name="Lukacs Z."/>
            <person name="Mihaltcheva S."/>
            <person name="Morgado L.N."/>
            <person name="Niskanen T."/>
            <person name="Noordeloos M.E."/>
            <person name="Ohm R.A."/>
            <person name="Ortiz-Santana B."/>
            <person name="Ovrebo C."/>
            <person name="Racz N."/>
            <person name="Riley R."/>
            <person name="Savchenko A."/>
            <person name="Shiryaev A."/>
            <person name="Soop K."/>
            <person name="Spirin V."/>
            <person name="Szebenyi C."/>
            <person name="Tomsovsky M."/>
            <person name="Tulloss R.E."/>
            <person name="Uehling J."/>
            <person name="Grigoriev I.V."/>
            <person name="Vagvolgyi C."/>
            <person name="Papp T."/>
            <person name="Martin F.M."/>
            <person name="Miettinen O."/>
            <person name="Hibbett D.S."/>
            <person name="Nagy L.G."/>
        </authorList>
    </citation>
    <scope>NUCLEOTIDE SEQUENCE [LARGE SCALE GENOMIC DNA]</scope>
    <source>
        <strain evidence="1 2">NL-1719</strain>
    </source>
</reference>
<protein>
    <submittedName>
        <fullName evidence="1">Uncharacterized protein</fullName>
    </submittedName>
</protein>
<accession>A0ACD3AKI4</accession>
<gene>
    <name evidence="1" type="ORF">BDN72DRAFT_163533</name>
</gene>
<evidence type="ECO:0000313" key="2">
    <source>
        <dbReference type="Proteomes" id="UP000308600"/>
    </source>
</evidence>
<dbReference type="Proteomes" id="UP000308600">
    <property type="component" value="Unassembled WGS sequence"/>
</dbReference>
<dbReference type="EMBL" id="ML208417">
    <property type="protein sequence ID" value="TFK66041.1"/>
    <property type="molecule type" value="Genomic_DNA"/>
</dbReference>
<keyword evidence="2" id="KW-1185">Reference proteome</keyword>
<organism evidence="1 2">
    <name type="scientific">Pluteus cervinus</name>
    <dbReference type="NCBI Taxonomy" id="181527"/>
    <lineage>
        <taxon>Eukaryota</taxon>
        <taxon>Fungi</taxon>
        <taxon>Dikarya</taxon>
        <taxon>Basidiomycota</taxon>
        <taxon>Agaricomycotina</taxon>
        <taxon>Agaricomycetes</taxon>
        <taxon>Agaricomycetidae</taxon>
        <taxon>Agaricales</taxon>
        <taxon>Pluteineae</taxon>
        <taxon>Pluteaceae</taxon>
        <taxon>Pluteus</taxon>
    </lineage>
</organism>
<name>A0ACD3AKI4_9AGAR</name>
<evidence type="ECO:0000313" key="1">
    <source>
        <dbReference type="EMBL" id="TFK66041.1"/>
    </source>
</evidence>
<proteinExistence type="predicted"/>